<dbReference type="CDD" id="cd17535">
    <property type="entry name" value="REC_NarL-like"/>
    <property type="match status" value="1"/>
</dbReference>
<evidence type="ECO:0000313" key="5">
    <source>
        <dbReference type="EMBL" id="RCW64724.1"/>
    </source>
</evidence>
<feature type="modified residue" description="4-aspartylphosphate" evidence="2">
    <location>
        <position position="87"/>
    </location>
</feature>
<dbReference type="InterPro" id="IPR001789">
    <property type="entry name" value="Sig_transdc_resp-reg_receiver"/>
</dbReference>
<dbReference type="SUPFAM" id="SSF52172">
    <property type="entry name" value="CheY-like"/>
    <property type="match status" value="1"/>
</dbReference>
<keyword evidence="6" id="KW-1185">Reference proteome</keyword>
<dbReference type="AlphaFoldDB" id="A0A368XFD5"/>
<dbReference type="Gene3D" id="3.40.50.2300">
    <property type="match status" value="1"/>
</dbReference>
<evidence type="ECO:0000256" key="2">
    <source>
        <dbReference type="PROSITE-ProRule" id="PRU00169"/>
    </source>
</evidence>
<evidence type="ECO:0000259" key="4">
    <source>
        <dbReference type="PROSITE" id="PS50110"/>
    </source>
</evidence>
<evidence type="ECO:0000256" key="3">
    <source>
        <dbReference type="SAM" id="MobiDB-lite"/>
    </source>
</evidence>
<name>A0A368XFD5_9BURK</name>
<evidence type="ECO:0000256" key="1">
    <source>
        <dbReference type="ARBA" id="ARBA00022553"/>
    </source>
</evidence>
<dbReference type="PANTHER" id="PTHR44591:SF23">
    <property type="entry name" value="CHEY SUBFAMILY"/>
    <property type="match status" value="1"/>
</dbReference>
<dbReference type="GO" id="GO:0000160">
    <property type="term" value="P:phosphorelay signal transduction system"/>
    <property type="evidence" value="ECO:0007669"/>
    <property type="project" value="InterPro"/>
</dbReference>
<reference evidence="5 6" key="1">
    <citation type="submission" date="2018-07" db="EMBL/GenBank/DDBJ databases">
        <title>Genomic Encyclopedia of Type Strains, Phase IV (KMG-IV): sequencing the most valuable type-strain genomes for metagenomic binning, comparative biology and taxonomic classification.</title>
        <authorList>
            <person name="Goeker M."/>
        </authorList>
    </citation>
    <scope>NUCLEOTIDE SEQUENCE [LARGE SCALE GENOMIC DNA]</scope>
    <source>
        <strain evidence="5 6">DSM 21634</strain>
    </source>
</reference>
<comment type="caution">
    <text evidence="5">The sequence shown here is derived from an EMBL/GenBank/DDBJ whole genome shotgun (WGS) entry which is preliminary data.</text>
</comment>
<dbReference type="Pfam" id="PF00072">
    <property type="entry name" value="Response_reg"/>
    <property type="match status" value="1"/>
</dbReference>
<keyword evidence="1 2" id="KW-0597">Phosphoprotein</keyword>
<dbReference type="PROSITE" id="PS50110">
    <property type="entry name" value="RESPONSE_REGULATORY"/>
    <property type="match status" value="1"/>
</dbReference>
<dbReference type="PANTHER" id="PTHR44591">
    <property type="entry name" value="STRESS RESPONSE REGULATOR PROTEIN 1"/>
    <property type="match status" value="1"/>
</dbReference>
<sequence>MHSHSAFAYKGGPSRSLASSEASLPNDSGLSPMPQRVFLVEDNPLIRQTMTEMLEDVAGACVVAWADSEQPAIAQMRREPWDVALVDLFLREGSGLGVARAFMQRAAHQRLYVVTNYATPDIRERCMRQRVDGVFDKSTELDRLLAALEHGDSA</sequence>
<dbReference type="Proteomes" id="UP000252884">
    <property type="component" value="Unassembled WGS sequence"/>
</dbReference>
<feature type="region of interest" description="Disordered" evidence="3">
    <location>
        <begin position="1"/>
        <end position="29"/>
    </location>
</feature>
<feature type="compositionally biased region" description="Polar residues" evidence="3">
    <location>
        <begin position="16"/>
        <end position="29"/>
    </location>
</feature>
<protein>
    <submittedName>
        <fullName evidence="5">Response regulator receiver domain-containing protein</fullName>
    </submittedName>
</protein>
<accession>A0A368XFD5</accession>
<organism evidence="5 6">
    <name type="scientific">Pseudorhodoferax soli</name>
    <dbReference type="NCBI Taxonomy" id="545864"/>
    <lineage>
        <taxon>Bacteria</taxon>
        <taxon>Pseudomonadati</taxon>
        <taxon>Pseudomonadota</taxon>
        <taxon>Betaproteobacteria</taxon>
        <taxon>Burkholderiales</taxon>
        <taxon>Comamonadaceae</taxon>
    </lineage>
</organism>
<dbReference type="InterPro" id="IPR058245">
    <property type="entry name" value="NreC/VraR/RcsB-like_REC"/>
</dbReference>
<feature type="domain" description="Response regulatory" evidence="4">
    <location>
        <begin position="36"/>
        <end position="152"/>
    </location>
</feature>
<dbReference type="InterPro" id="IPR011006">
    <property type="entry name" value="CheY-like_superfamily"/>
</dbReference>
<dbReference type="SMART" id="SM00448">
    <property type="entry name" value="REC"/>
    <property type="match status" value="1"/>
</dbReference>
<dbReference type="EMBL" id="QPJK01000014">
    <property type="protein sequence ID" value="RCW64724.1"/>
    <property type="molecule type" value="Genomic_DNA"/>
</dbReference>
<evidence type="ECO:0000313" key="6">
    <source>
        <dbReference type="Proteomes" id="UP000252884"/>
    </source>
</evidence>
<gene>
    <name evidence="5" type="ORF">DES41_11436</name>
</gene>
<proteinExistence type="predicted"/>
<dbReference type="InterPro" id="IPR050595">
    <property type="entry name" value="Bact_response_regulator"/>
</dbReference>